<gene>
    <name evidence="6" type="ORF">LQG66_01040</name>
</gene>
<reference evidence="6" key="1">
    <citation type="journal article" date="2024" name="Antonie Van Leeuwenhoek">
        <title>Bradyrhizobium ontarionense sp. nov., a novel bacterial symbiont isolated from Aeschynomene indica (Indian jointvetch), harbours photosynthesis, nitrogen fixation and nitrous oxide (N2O) reductase genes.</title>
        <authorList>
            <person name="Bromfield E.S.P."/>
            <person name="Cloutier S."/>
        </authorList>
    </citation>
    <scope>NUCLEOTIDE SEQUENCE</scope>
    <source>
        <strain evidence="6">A19</strain>
    </source>
</reference>
<dbReference type="InterPro" id="IPR004682">
    <property type="entry name" value="TRAP_DctP"/>
</dbReference>
<evidence type="ECO:0000313" key="7">
    <source>
        <dbReference type="Proteomes" id="UP001431010"/>
    </source>
</evidence>
<proteinExistence type="inferred from homology"/>
<evidence type="ECO:0000256" key="1">
    <source>
        <dbReference type="ARBA" id="ARBA00004196"/>
    </source>
</evidence>
<sequence length="340" mass="37262">MRLSRRTFLSTVSSTIAAASAIGAPFIARAADAELVYKFANNLPDTHPMNVRAREMVAAIKAETGGRVDIQIFPNNQLGSDTDMLSQVRSGGLEFFTLSGLILSTLVPAASINGLGFAFPDYDAVWKAMDGDLGAYVRGEINKAGLEVMEKIWDNGFRQTTAWSKPITGPDDFKGLKIRVPVSPLWTSMFKALEAAPASINFSEVYSALQTRVVDGQENPLAIVSTAKLYEVQKYCSLTSHMWDGFWFLANRRAWKAMPADVQTVITKHINAAAVNERADVAKLNAGLQQDLASKGLVFNQPDVAPFREKLRAAGFYAEWKAKYGEQAWSLLEKVSGRLS</sequence>
<dbReference type="Pfam" id="PF03480">
    <property type="entry name" value="DctP"/>
    <property type="match status" value="1"/>
</dbReference>
<comment type="subcellular location">
    <subcellularLocation>
        <location evidence="1">Cell envelope</location>
    </subcellularLocation>
</comment>
<dbReference type="NCBIfam" id="TIGR00787">
    <property type="entry name" value="dctP"/>
    <property type="match status" value="1"/>
</dbReference>
<keyword evidence="4 5" id="KW-0732">Signal</keyword>
<protein>
    <submittedName>
        <fullName evidence="6">TRAP transporter substrate-binding protein</fullName>
    </submittedName>
</protein>
<accession>A0ABY3RE15</accession>
<dbReference type="Gene3D" id="3.40.190.170">
    <property type="entry name" value="Bacterial extracellular solute-binding protein, family 7"/>
    <property type="match status" value="1"/>
</dbReference>
<keyword evidence="7" id="KW-1185">Reference proteome</keyword>
<dbReference type="InterPro" id="IPR006311">
    <property type="entry name" value="TAT_signal"/>
</dbReference>
<comment type="similarity">
    <text evidence="2">Belongs to the bacterial solute-binding protein 7 family.</text>
</comment>
<dbReference type="PANTHER" id="PTHR33376:SF4">
    <property type="entry name" value="SIALIC ACID-BINDING PERIPLASMIC PROTEIN SIAP"/>
    <property type="match status" value="1"/>
</dbReference>
<dbReference type="NCBIfam" id="NF037995">
    <property type="entry name" value="TRAP_S1"/>
    <property type="match status" value="1"/>
</dbReference>
<evidence type="ECO:0000256" key="3">
    <source>
        <dbReference type="ARBA" id="ARBA00022448"/>
    </source>
</evidence>
<dbReference type="PANTHER" id="PTHR33376">
    <property type="match status" value="1"/>
</dbReference>
<evidence type="ECO:0000256" key="2">
    <source>
        <dbReference type="ARBA" id="ARBA00009023"/>
    </source>
</evidence>
<evidence type="ECO:0000313" key="6">
    <source>
        <dbReference type="EMBL" id="UFZ04938.1"/>
    </source>
</evidence>
<keyword evidence="3" id="KW-0813">Transport</keyword>
<evidence type="ECO:0000256" key="5">
    <source>
        <dbReference type="SAM" id="SignalP"/>
    </source>
</evidence>
<dbReference type="InterPro" id="IPR018389">
    <property type="entry name" value="DctP_fam"/>
</dbReference>
<dbReference type="InterPro" id="IPR038404">
    <property type="entry name" value="TRAP_DctP_sf"/>
</dbReference>
<feature type="signal peptide" evidence="5">
    <location>
        <begin position="1"/>
        <end position="30"/>
    </location>
</feature>
<dbReference type="EMBL" id="CP088156">
    <property type="protein sequence ID" value="UFZ04938.1"/>
    <property type="molecule type" value="Genomic_DNA"/>
</dbReference>
<organism evidence="6 7">
    <name type="scientific">Bradyrhizobium ontarionense</name>
    <dbReference type="NCBI Taxonomy" id="2898149"/>
    <lineage>
        <taxon>Bacteria</taxon>
        <taxon>Pseudomonadati</taxon>
        <taxon>Pseudomonadota</taxon>
        <taxon>Alphaproteobacteria</taxon>
        <taxon>Hyphomicrobiales</taxon>
        <taxon>Nitrobacteraceae</taxon>
        <taxon>Bradyrhizobium</taxon>
    </lineage>
</organism>
<feature type="chain" id="PRO_5046721375" evidence="5">
    <location>
        <begin position="31"/>
        <end position="340"/>
    </location>
</feature>
<dbReference type="CDD" id="cd13603">
    <property type="entry name" value="PBP2_TRAP_Siap_TeaA_like"/>
    <property type="match status" value="1"/>
</dbReference>
<dbReference type="Proteomes" id="UP001431010">
    <property type="component" value="Chromosome"/>
</dbReference>
<evidence type="ECO:0000256" key="4">
    <source>
        <dbReference type="ARBA" id="ARBA00022729"/>
    </source>
</evidence>
<dbReference type="PROSITE" id="PS51318">
    <property type="entry name" value="TAT"/>
    <property type="match status" value="1"/>
</dbReference>
<dbReference type="PIRSF" id="PIRSF006470">
    <property type="entry name" value="DctB"/>
    <property type="match status" value="1"/>
</dbReference>
<dbReference type="RefSeq" id="WP_231322414.1">
    <property type="nucleotide sequence ID" value="NZ_CP088156.1"/>
</dbReference>
<name>A0ABY3RE15_9BRAD</name>